<dbReference type="EMBL" id="LT160030">
    <property type="protein sequence ID" value="CXI51159.1"/>
    <property type="molecule type" value="Genomic_DNA"/>
</dbReference>
<gene>
    <name evidence="2" type="ORF">PBK173_000238200</name>
</gene>
<evidence type="ECO:0000313" key="3">
    <source>
        <dbReference type="Proteomes" id="UP000069549"/>
    </source>
</evidence>
<evidence type="ECO:0000313" key="2">
    <source>
        <dbReference type="EMBL" id="CXI51159.1"/>
    </source>
</evidence>
<reference evidence="2 3" key="1">
    <citation type="submission" date="2016-02" db="EMBL/GenBank/DDBJ databases">
        <authorList>
            <consortium name="Pathogen Informatics"/>
        </authorList>
    </citation>
    <scope>NUCLEOTIDE SEQUENCE [LARGE SCALE GENOMIC DNA]</scope>
    <source>
        <strain evidence="2 3">K173</strain>
    </source>
</reference>
<dbReference type="Proteomes" id="UP000069549">
    <property type="component" value="Chromosome 10"/>
</dbReference>
<organism evidence="2 3">
    <name type="scientific">Plasmodium berghei</name>
    <dbReference type="NCBI Taxonomy" id="5821"/>
    <lineage>
        <taxon>Eukaryota</taxon>
        <taxon>Sar</taxon>
        <taxon>Alveolata</taxon>
        <taxon>Apicomplexa</taxon>
        <taxon>Aconoidasida</taxon>
        <taxon>Haemosporida</taxon>
        <taxon>Plasmodiidae</taxon>
        <taxon>Plasmodium</taxon>
        <taxon>Plasmodium (Vinckeia)</taxon>
    </lineage>
</organism>
<protein>
    <recommendedName>
        <fullName evidence="4">PhIL1 interacting protein PIP2</fullName>
    </recommendedName>
</protein>
<name>A0A0Y9X3L1_PLABE</name>
<feature type="region of interest" description="Disordered" evidence="1">
    <location>
        <begin position="1"/>
        <end position="22"/>
    </location>
</feature>
<sequence>MNQSYDINHSKKNGEEINSQKEECEKSDNIKIMKYNEINWELNDITSKVKENESLIYENDDSNKIAKSYLDKYLVDINNYQNNPNCKIYPKLHLNNTKEIKNVIIKEKICVNTYYQYIDVYNKLSSNSEEIKDEKTYTNNNNPLNNAENSNINYNTINMKYIIPNIVKSQIPVAIKKTIYPEIETTDEEIEIEVEKYVPYIIPVNAYVPKYYSISALESEENEIEIKKIELTKEHEDEIIKELNPHLKEIQTFNEEQIKQMKEILNISKLKAEKFKIKHPEHELIVYYDNDTSERFDFEMFEKFREIYPKDL</sequence>
<dbReference type="VEuPathDB" id="PlasmoDB:PBANKA_1013600"/>
<proteinExistence type="predicted"/>
<feature type="compositionally biased region" description="Basic and acidic residues" evidence="1">
    <location>
        <begin position="8"/>
        <end position="22"/>
    </location>
</feature>
<dbReference type="AlphaFoldDB" id="A0A0Y9X3L1"/>
<evidence type="ECO:0000256" key="1">
    <source>
        <dbReference type="SAM" id="MobiDB-lite"/>
    </source>
</evidence>
<evidence type="ECO:0008006" key="4">
    <source>
        <dbReference type="Google" id="ProtNLM"/>
    </source>
</evidence>
<accession>A0A0Y9X3L1</accession>